<evidence type="ECO:0000313" key="2">
    <source>
        <dbReference type="Proteomes" id="UP000219559"/>
    </source>
</evidence>
<dbReference type="Proteomes" id="UP000219559">
    <property type="component" value="Unassembled WGS sequence"/>
</dbReference>
<proteinExistence type="predicted"/>
<protein>
    <submittedName>
        <fullName evidence="1">Uncharacterized protein</fullName>
    </submittedName>
</protein>
<dbReference type="SUPFAM" id="SSF48452">
    <property type="entry name" value="TPR-like"/>
    <property type="match status" value="1"/>
</dbReference>
<gene>
    <name evidence="1" type="ORF">B7P33_15255</name>
</gene>
<organism evidence="1 2">
    <name type="scientific">Sediminicola luteus</name>
    <dbReference type="NCBI Taxonomy" id="319238"/>
    <lineage>
        <taxon>Bacteria</taxon>
        <taxon>Pseudomonadati</taxon>
        <taxon>Bacteroidota</taxon>
        <taxon>Flavobacteriia</taxon>
        <taxon>Flavobacteriales</taxon>
        <taxon>Flavobacteriaceae</taxon>
        <taxon>Sediminicola</taxon>
    </lineage>
</organism>
<dbReference type="Pfam" id="PF11138">
    <property type="entry name" value="DUF2911"/>
    <property type="match status" value="1"/>
</dbReference>
<comment type="caution">
    <text evidence="1">The sequence shown here is derived from an EMBL/GenBank/DDBJ whole genome shotgun (WGS) entry which is preliminary data.</text>
</comment>
<accession>A0A2A4G721</accession>
<dbReference type="EMBL" id="NBWU01000005">
    <property type="protein sequence ID" value="PCE63555.1"/>
    <property type="molecule type" value="Genomic_DNA"/>
</dbReference>
<dbReference type="Gene3D" id="1.25.40.10">
    <property type="entry name" value="Tetratricopeptide repeat domain"/>
    <property type="match status" value="1"/>
</dbReference>
<reference evidence="1 2" key="1">
    <citation type="submission" date="2017-04" db="EMBL/GenBank/DDBJ databases">
        <title>A new member of the family Flavobacteriaceae isolated from ascidians.</title>
        <authorList>
            <person name="Chen L."/>
        </authorList>
    </citation>
    <scope>NUCLEOTIDE SEQUENCE [LARGE SCALE GENOMIC DNA]</scope>
    <source>
        <strain evidence="1 2">HQA918</strain>
    </source>
</reference>
<dbReference type="InterPro" id="IPR021314">
    <property type="entry name" value="DUF2911"/>
</dbReference>
<dbReference type="OrthoDB" id="187854at2"/>
<dbReference type="RefSeq" id="WP_097443507.1">
    <property type="nucleotide sequence ID" value="NZ_NBWU01000005.1"/>
</dbReference>
<name>A0A2A4G721_9FLAO</name>
<keyword evidence="2" id="KW-1185">Reference proteome</keyword>
<evidence type="ECO:0000313" key="1">
    <source>
        <dbReference type="EMBL" id="PCE63555.1"/>
    </source>
</evidence>
<dbReference type="AlphaFoldDB" id="A0A2A4G721"/>
<dbReference type="InterPro" id="IPR011990">
    <property type="entry name" value="TPR-like_helical_dom_sf"/>
</dbReference>
<sequence>MLKVVGFWVCFTVFWAVSGQMPHPKASPPATVVQTVGFTQIKVVYSRPSANGRPIFGGLVPYGRIWRVGANESTKFTIDQDVKLAGHDLKKGTYVLYAFPEEKEWEIVVHANLTHWGDGRDNYNSDEDVFRCTVTPQVVSDYQETFEISFDNLTHDSAFMVWRWAHTKIEIPIEVATLKQMLTVIESNLSGKPTAQSYYEAARYFQEQQVQLERALVYVNRALEMGGDTYYYHRVKSLILADLGDFREAVSSAKTSLQLADIQGKDEFVRMNLANIEKWKTKW</sequence>